<name>A0A2R6A6N0_9ARCH</name>
<protein>
    <submittedName>
        <fullName evidence="2">Uncharacterized protein</fullName>
    </submittedName>
</protein>
<dbReference type="AlphaFoldDB" id="A0A2R6A6N0"/>
<comment type="caution">
    <text evidence="2">The sequence shown here is derived from an EMBL/GenBank/DDBJ whole genome shotgun (WGS) entry which is preliminary data.</text>
</comment>
<proteinExistence type="predicted"/>
<evidence type="ECO:0000256" key="1">
    <source>
        <dbReference type="SAM" id="Phobius"/>
    </source>
</evidence>
<sequence>MSSKKQRGIVGRLLTLAFRQEVFITAVNALVGWVVYNVLIDVYGFSWLHAAVFGLVGYVGQVLMFRWMLSFMRQIEEEATIRIEKQRKLTEYINQADNPRQENEAQS</sequence>
<dbReference type="EMBL" id="NEXE01000394">
    <property type="protein sequence ID" value="PSN82019.1"/>
    <property type="molecule type" value="Genomic_DNA"/>
</dbReference>
<reference evidence="2 3" key="1">
    <citation type="submission" date="2017-04" db="EMBL/GenBank/DDBJ databases">
        <title>Novel microbial lineages endemic to geothermal iron-oxide mats fill important gaps in the evolutionary history of Archaea.</title>
        <authorList>
            <person name="Jay Z.J."/>
            <person name="Beam J.P."/>
            <person name="Dlakic M."/>
            <person name="Rusch D.B."/>
            <person name="Kozubal M.A."/>
            <person name="Inskeep W.P."/>
        </authorList>
    </citation>
    <scope>NUCLEOTIDE SEQUENCE [LARGE SCALE GENOMIC DNA]</scope>
    <source>
        <strain evidence="2">OSP_D</strain>
    </source>
</reference>
<keyword evidence="1" id="KW-1133">Transmembrane helix</keyword>
<gene>
    <name evidence="2" type="ORF">B9Q03_14690</name>
</gene>
<feature type="transmembrane region" description="Helical" evidence="1">
    <location>
        <begin position="46"/>
        <end position="65"/>
    </location>
</feature>
<evidence type="ECO:0000313" key="3">
    <source>
        <dbReference type="Proteomes" id="UP000240322"/>
    </source>
</evidence>
<accession>A0A2R6A6N0</accession>
<keyword evidence="1" id="KW-0472">Membrane</keyword>
<organism evidence="2 3">
    <name type="scientific">Candidatus Marsarchaeota G2 archaeon OSP_D</name>
    <dbReference type="NCBI Taxonomy" id="1978157"/>
    <lineage>
        <taxon>Archaea</taxon>
        <taxon>Candidatus Marsarchaeota</taxon>
        <taxon>Candidatus Marsarchaeota group 2</taxon>
    </lineage>
</organism>
<evidence type="ECO:0000313" key="2">
    <source>
        <dbReference type="EMBL" id="PSN82019.1"/>
    </source>
</evidence>
<keyword evidence="1" id="KW-0812">Transmembrane</keyword>
<dbReference type="Proteomes" id="UP000240322">
    <property type="component" value="Unassembled WGS sequence"/>
</dbReference>
<feature type="transmembrane region" description="Helical" evidence="1">
    <location>
        <begin position="21"/>
        <end position="40"/>
    </location>
</feature>